<dbReference type="Gene3D" id="1.10.101.10">
    <property type="entry name" value="PGBD-like superfamily/PGBD"/>
    <property type="match status" value="2"/>
</dbReference>
<dbReference type="InterPro" id="IPR002477">
    <property type="entry name" value="Peptidoglycan-bd-like"/>
</dbReference>
<name>A0ABV3WRY3_9HYPH</name>
<evidence type="ECO:0000256" key="1">
    <source>
        <dbReference type="SAM" id="MobiDB-lite"/>
    </source>
</evidence>
<dbReference type="InterPro" id="IPR036365">
    <property type="entry name" value="PGBD-like_sf"/>
</dbReference>
<dbReference type="Pfam" id="PF01471">
    <property type="entry name" value="PG_binding_1"/>
    <property type="match status" value="2"/>
</dbReference>
<evidence type="ECO:0000313" key="4">
    <source>
        <dbReference type="Proteomes" id="UP001559025"/>
    </source>
</evidence>
<organism evidence="3 4">
    <name type="scientific">Neoaquamicrobium sediminum</name>
    <dbReference type="NCBI Taxonomy" id="1849104"/>
    <lineage>
        <taxon>Bacteria</taxon>
        <taxon>Pseudomonadati</taxon>
        <taxon>Pseudomonadota</taxon>
        <taxon>Alphaproteobacteria</taxon>
        <taxon>Hyphomicrobiales</taxon>
        <taxon>Phyllobacteriaceae</taxon>
        <taxon>Neoaquamicrobium</taxon>
    </lineage>
</organism>
<accession>A0ABV3WRY3</accession>
<reference evidence="3 4" key="1">
    <citation type="submission" date="2024-01" db="EMBL/GenBank/DDBJ databases">
        <title>New evidence supports the origin of RcGTA from prophage.</title>
        <authorList>
            <person name="Xu Y."/>
            <person name="Liu B."/>
            <person name="Chen F."/>
        </authorList>
    </citation>
    <scope>NUCLEOTIDE SEQUENCE [LARGE SCALE GENOMIC DNA]</scope>
    <source>
        <strain evidence="3 4">CBW1107-2</strain>
    </source>
</reference>
<sequence>MGGLTAFAVAFSYVAANAVWYQPHAHGSAFFATRPLVATPESEFAGGGAEIADGETVIRLEREEQTSPAELPSARPQTTQTQAIETLIAAPAPNPAEVPMPAISPRGDPVVEDVQRILAELKLYDGKIDGLTGPQTRSAIEGYRKMVGLSVSAEIDDQLLTQLGAAPRSVSGAPPLPEGSPGTDLIETSSAGVGDATVKRIQAGLKAFGNEGIEVDGVVGSRTKSAILEFQSLFGLPETGEPDEALYAKMREIGLAD</sequence>
<dbReference type="RefSeq" id="WP_368802848.1">
    <property type="nucleotide sequence ID" value="NZ_JAZHFV010000002.1"/>
</dbReference>
<dbReference type="Proteomes" id="UP001559025">
    <property type="component" value="Unassembled WGS sequence"/>
</dbReference>
<gene>
    <name evidence="3" type="ORF">V1479_08945</name>
</gene>
<feature type="region of interest" description="Disordered" evidence="1">
    <location>
        <begin position="167"/>
        <end position="186"/>
    </location>
</feature>
<keyword evidence="4" id="KW-1185">Reference proteome</keyword>
<evidence type="ECO:0000259" key="2">
    <source>
        <dbReference type="Pfam" id="PF01471"/>
    </source>
</evidence>
<feature type="domain" description="Peptidoglycan binding-like" evidence="2">
    <location>
        <begin position="109"/>
        <end position="163"/>
    </location>
</feature>
<comment type="caution">
    <text evidence="3">The sequence shown here is derived from an EMBL/GenBank/DDBJ whole genome shotgun (WGS) entry which is preliminary data.</text>
</comment>
<feature type="domain" description="Peptidoglycan binding-like" evidence="2">
    <location>
        <begin position="196"/>
        <end position="250"/>
    </location>
</feature>
<proteinExistence type="predicted"/>
<dbReference type="SUPFAM" id="SSF47090">
    <property type="entry name" value="PGBD-like"/>
    <property type="match status" value="2"/>
</dbReference>
<dbReference type="InterPro" id="IPR036366">
    <property type="entry name" value="PGBDSf"/>
</dbReference>
<protein>
    <submittedName>
        <fullName evidence="3">Peptidoglycan-binding protein</fullName>
    </submittedName>
</protein>
<dbReference type="EMBL" id="JAZHFV010000002">
    <property type="protein sequence ID" value="MEX4007429.1"/>
    <property type="molecule type" value="Genomic_DNA"/>
</dbReference>
<evidence type="ECO:0000313" key="3">
    <source>
        <dbReference type="EMBL" id="MEX4007429.1"/>
    </source>
</evidence>